<name>A0A150GTJ4_GONPE</name>
<comment type="caution">
    <text evidence="3">The sequence shown here is derived from an EMBL/GenBank/DDBJ whole genome shotgun (WGS) entry which is preliminary data.</text>
</comment>
<keyword evidence="4" id="KW-1185">Reference proteome</keyword>
<evidence type="ECO:0000313" key="4">
    <source>
        <dbReference type="Proteomes" id="UP000075714"/>
    </source>
</evidence>
<dbReference type="GO" id="GO:0005509">
    <property type="term" value="F:calcium ion binding"/>
    <property type="evidence" value="ECO:0007669"/>
    <property type="project" value="InterPro"/>
</dbReference>
<dbReference type="AlphaFoldDB" id="A0A150GTJ4"/>
<keyword evidence="1" id="KW-1133">Transmembrane helix</keyword>
<organism evidence="3 4">
    <name type="scientific">Gonium pectorale</name>
    <name type="common">Green alga</name>
    <dbReference type="NCBI Taxonomy" id="33097"/>
    <lineage>
        <taxon>Eukaryota</taxon>
        <taxon>Viridiplantae</taxon>
        <taxon>Chlorophyta</taxon>
        <taxon>core chlorophytes</taxon>
        <taxon>Chlorophyceae</taxon>
        <taxon>CS clade</taxon>
        <taxon>Chlamydomonadales</taxon>
        <taxon>Volvocaceae</taxon>
        <taxon>Gonium</taxon>
    </lineage>
</organism>
<evidence type="ECO:0000256" key="1">
    <source>
        <dbReference type="SAM" id="Phobius"/>
    </source>
</evidence>
<dbReference type="OrthoDB" id="528013at2759"/>
<protein>
    <recommendedName>
        <fullName evidence="2">EF-hand domain-containing protein</fullName>
    </recommendedName>
</protein>
<sequence>MSTGVDKEMVTVNVNNTSTISTVDVLRKAGTARRAAIDGFLQELDHNHDGNINADDLLSMLEGVATQRRQRRWMIFAIVGLLFFCCATVAATVGLTYAVVHALKDTEASAVL</sequence>
<feature type="transmembrane region" description="Helical" evidence="1">
    <location>
        <begin position="73"/>
        <end position="100"/>
    </location>
</feature>
<dbReference type="PROSITE" id="PS50222">
    <property type="entry name" value="EF_HAND_2"/>
    <property type="match status" value="1"/>
</dbReference>
<keyword evidence="1" id="KW-0472">Membrane</keyword>
<reference evidence="4" key="1">
    <citation type="journal article" date="2016" name="Nat. Commun.">
        <title>The Gonium pectorale genome demonstrates co-option of cell cycle regulation during the evolution of multicellularity.</title>
        <authorList>
            <person name="Hanschen E.R."/>
            <person name="Marriage T.N."/>
            <person name="Ferris P.J."/>
            <person name="Hamaji T."/>
            <person name="Toyoda A."/>
            <person name="Fujiyama A."/>
            <person name="Neme R."/>
            <person name="Noguchi H."/>
            <person name="Minakuchi Y."/>
            <person name="Suzuki M."/>
            <person name="Kawai-Toyooka H."/>
            <person name="Smith D.R."/>
            <person name="Sparks H."/>
            <person name="Anderson J."/>
            <person name="Bakaric R."/>
            <person name="Luria V."/>
            <person name="Karger A."/>
            <person name="Kirschner M.W."/>
            <person name="Durand P.M."/>
            <person name="Michod R.E."/>
            <person name="Nozaki H."/>
            <person name="Olson B.J."/>
        </authorList>
    </citation>
    <scope>NUCLEOTIDE SEQUENCE [LARGE SCALE GENOMIC DNA]</scope>
    <source>
        <strain evidence="4">NIES-2863</strain>
    </source>
</reference>
<dbReference type="PROSITE" id="PS00018">
    <property type="entry name" value="EF_HAND_1"/>
    <property type="match status" value="1"/>
</dbReference>
<evidence type="ECO:0000259" key="2">
    <source>
        <dbReference type="PROSITE" id="PS50222"/>
    </source>
</evidence>
<feature type="domain" description="EF-hand" evidence="2">
    <location>
        <begin position="32"/>
        <end position="67"/>
    </location>
</feature>
<proteinExistence type="predicted"/>
<dbReference type="InterPro" id="IPR002048">
    <property type="entry name" value="EF_hand_dom"/>
</dbReference>
<accession>A0A150GTJ4</accession>
<gene>
    <name evidence="3" type="ORF">GPECTOR_7g1089</name>
</gene>
<dbReference type="EMBL" id="LSYV01000008">
    <property type="protein sequence ID" value="KXZ53196.1"/>
    <property type="molecule type" value="Genomic_DNA"/>
</dbReference>
<dbReference type="InterPro" id="IPR018247">
    <property type="entry name" value="EF_Hand_1_Ca_BS"/>
</dbReference>
<keyword evidence="1" id="KW-0812">Transmembrane</keyword>
<evidence type="ECO:0000313" key="3">
    <source>
        <dbReference type="EMBL" id="KXZ53196.1"/>
    </source>
</evidence>
<dbReference type="Proteomes" id="UP000075714">
    <property type="component" value="Unassembled WGS sequence"/>
</dbReference>